<evidence type="ECO:0000256" key="2">
    <source>
        <dbReference type="ARBA" id="ARBA00022448"/>
    </source>
</evidence>
<evidence type="ECO:0000256" key="9">
    <source>
        <dbReference type="SAM" id="Phobius"/>
    </source>
</evidence>
<name>A0A9K3PWS2_9STRA</name>
<comment type="caution">
    <text evidence="11">The sequence shown here is derived from an EMBL/GenBank/DDBJ whole genome shotgun (WGS) entry which is preliminary data.</text>
</comment>
<organism evidence="11 12">
    <name type="scientific">Nitzschia inconspicua</name>
    <dbReference type="NCBI Taxonomy" id="303405"/>
    <lineage>
        <taxon>Eukaryota</taxon>
        <taxon>Sar</taxon>
        <taxon>Stramenopiles</taxon>
        <taxon>Ochrophyta</taxon>
        <taxon>Bacillariophyta</taxon>
        <taxon>Bacillariophyceae</taxon>
        <taxon>Bacillariophycidae</taxon>
        <taxon>Bacillariales</taxon>
        <taxon>Bacillariaceae</taxon>
        <taxon>Nitzschia</taxon>
    </lineage>
</organism>
<dbReference type="Proteomes" id="UP000693970">
    <property type="component" value="Unassembled WGS sequence"/>
</dbReference>
<keyword evidence="7" id="KW-0407">Ion channel</keyword>
<evidence type="ECO:0000256" key="5">
    <source>
        <dbReference type="ARBA" id="ARBA00023065"/>
    </source>
</evidence>
<feature type="compositionally biased region" description="Basic residues" evidence="8">
    <location>
        <begin position="1"/>
        <end position="10"/>
    </location>
</feature>
<feature type="transmembrane region" description="Helical" evidence="9">
    <location>
        <begin position="121"/>
        <end position="144"/>
    </location>
</feature>
<dbReference type="GO" id="GO:0005886">
    <property type="term" value="C:plasma membrane"/>
    <property type="evidence" value="ECO:0007669"/>
    <property type="project" value="TreeGrafter"/>
</dbReference>
<feature type="region of interest" description="Disordered" evidence="8">
    <location>
        <begin position="1"/>
        <end position="28"/>
    </location>
</feature>
<evidence type="ECO:0000256" key="7">
    <source>
        <dbReference type="ARBA" id="ARBA00023303"/>
    </source>
</evidence>
<feature type="transmembrane region" description="Helical" evidence="9">
    <location>
        <begin position="47"/>
        <end position="65"/>
    </location>
</feature>
<evidence type="ECO:0000256" key="3">
    <source>
        <dbReference type="ARBA" id="ARBA00022692"/>
    </source>
</evidence>
<evidence type="ECO:0000256" key="1">
    <source>
        <dbReference type="ARBA" id="ARBA00004141"/>
    </source>
</evidence>
<protein>
    <submittedName>
        <fullName evidence="11">Trka-N domain containing protein</fullName>
    </submittedName>
</protein>
<feature type="transmembrane region" description="Helical" evidence="9">
    <location>
        <begin position="90"/>
        <end position="109"/>
    </location>
</feature>
<keyword evidence="5" id="KW-0406">Ion transport</keyword>
<keyword evidence="12" id="KW-1185">Reference proteome</keyword>
<dbReference type="GO" id="GO:0015271">
    <property type="term" value="F:outward rectifier potassium channel activity"/>
    <property type="evidence" value="ECO:0007669"/>
    <property type="project" value="TreeGrafter"/>
</dbReference>
<dbReference type="OrthoDB" id="415460at2759"/>
<dbReference type="PANTHER" id="PTHR11003">
    <property type="entry name" value="POTASSIUM CHANNEL, SUBFAMILY K"/>
    <property type="match status" value="1"/>
</dbReference>
<evidence type="ECO:0000259" key="10">
    <source>
        <dbReference type="Pfam" id="PF07885"/>
    </source>
</evidence>
<evidence type="ECO:0000256" key="8">
    <source>
        <dbReference type="SAM" id="MobiDB-lite"/>
    </source>
</evidence>
<comment type="subcellular location">
    <subcellularLocation>
        <location evidence="1">Membrane</location>
        <topology evidence="1">Multi-pass membrane protein</topology>
    </subcellularLocation>
</comment>
<feature type="domain" description="Potassium channel" evidence="10">
    <location>
        <begin position="160"/>
        <end position="227"/>
    </location>
</feature>
<evidence type="ECO:0000313" key="12">
    <source>
        <dbReference type="Proteomes" id="UP000693970"/>
    </source>
</evidence>
<feature type="domain" description="Potassium channel" evidence="10">
    <location>
        <begin position="85"/>
        <end position="140"/>
    </location>
</feature>
<dbReference type="GO" id="GO:0030322">
    <property type="term" value="P:stabilization of membrane potential"/>
    <property type="evidence" value="ECO:0007669"/>
    <property type="project" value="TreeGrafter"/>
</dbReference>
<reference evidence="11" key="2">
    <citation type="submission" date="2021-04" db="EMBL/GenBank/DDBJ databases">
        <authorList>
            <person name="Podell S."/>
        </authorList>
    </citation>
    <scope>NUCLEOTIDE SEQUENCE</scope>
    <source>
        <strain evidence="11">Hildebrandi</strain>
    </source>
</reference>
<sequence length="248" mass="26425">MAKSKSKKPFPRPVKTREDDAETDEEPDDLLLTLSVDPTTDLSSTRIILTGLSLVGIGMLGFYYIPGLMVADVDVVAADDDEPSKNGDRWINAFYCSAITLTTVGFGDICPANPDLLGRVFLTILPLFGLGFFCGPVLSIASSWTSQVPGGAVALGTLTIVVAVSALTALEDMSISDAIHLTVITGTTIGYGDVTVKTDEGRLFLAIYAILICGMFGAVLDVSKTFLEALCQTPAPKKRRAVNKKKRD</sequence>
<evidence type="ECO:0000256" key="4">
    <source>
        <dbReference type="ARBA" id="ARBA00022989"/>
    </source>
</evidence>
<dbReference type="InterPro" id="IPR013099">
    <property type="entry name" value="K_chnl_dom"/>
</dbReference>
<dbReference type="PANTHER" id="PTHR11003:SF291">
    <property type="entry name" value="IP11374P"/>
    <property type="match status" value="1"/>
</dbReference>
<dbReference type="InterPro" id="IPR003280">
    <property type="entry name" value="2pore_dom_K_chnl"/>
</dbReference>
<evidence type="ECO:0000256" key="6">
    <source>
        <dbReference type="ARBA" id="ARBA00023136"/>
    </source>
</evidence>
<accession>A0A9K3PWS2</accession>
<keyword evidence="6 9" id="KW-0472">Membrane</keyword>
<dbReference type="GO" id="GO:0022841">
    <property type="term" value="F:potassium ion leak channel activity"/>
    <property type="evidence" value="ECO:0007669"/>
    <property type="project" value="TreeGrafter"/>
</dbReference>
<reference evidence="11" key="1">
    <citation type="journal article" date="2021" name="Sci. Rep.">
        <title>Diploid genomic architecture of Nitzschia inconspicua, an elite biomass production diatom.</title>
        <authorList>
            <person name="Oliver A."/>
            <person name="Podell S."/>
            <person name="Pinowska A."/>
            <person name="Traller J.C."/>
            <person name="Smith S.R."/>
            <person name="McClure R."/>
            <person name="Beliaev A."/>
            <person name="Bohutskyi P."/>
            <person name="Hill E.A."/>
            <person name="Rabines A."/>
            <person name="Zheng H."/>
            <person name="Allen L.Z."/>
            <person name="Kuo A."/>
            <person name="Grigoriev I.V."/>
            <person name="Allen A.E."/>
            <person name="Hazlebeck D."/>
            <person name="Allen E.E."/>
        </authorList>
    </citation>
    <scope>NUCLEOTIDE SEQUENCE</scope>
    <source>
        <strain evidence="11">Hildebrandi</strain>
    </source>
</reference>
<gene>
    <name evidence="11" type="ORF">IV203_035067</name>
</gene>
<keyword evidence="3 9" id="KW-0812">Transmembrane</keyword>
<keyword evidence="2" id="KW-0813">Transport</keyword>
<dbReference type="EMBL" id="JAGRRH010000013">
    <property type="protein sequence ID" value="KAG7359969.1"/>
    <property type="molecule type" value="Genomic_DNA"/>
</dbReference>
<keyword evidence="4 9" id="KW-1133">Transmembrane helix</keyword>
<evidence type="ECO:0000313" key="11">
    <source>
        <dbReference type="EMBL" id="KAG7359969.1"/>
    </source>
</evidence>
<dbReference type="Pfam" id="PF07885">
    <property type="entry name" value="Ion_trans_2"/>
    <property type="match status" value="2"/>
</dbReference>
<proteinExistence type="predicted"/>
<dbReference type="AlphaFoldDB" id="A0A9K3PWS2"/>
<feature type="compositionally biased region" description="Acidic residues" evidence="8">
    <location>
        <begin position="19"/>
        <end position="28"/>
    </location>
</feature>
<feature type="transmembrane region" description="Helical" evidence="9">
    <location>
        <begin position="150"/>
        <end position="170"/>
    </location>
</feature>
<feature type="transmembrane region" description="Helical" evidence="9">
    <location>
        <begin position="203"/>
        <end position="220"/>
    </location>
</feature>